<evidence type="ECO:0000313" key="2">
    <source>
        <dbReference type="EMBL" id="SMF10994.1"/>
    </source>
</evidence>
<proteinExistence type="predicted"/>
<dbReference type="Gene3D" id="1.10.3700.10">
    <property type="entry name" value="AGR C 984p-like"/>
    <property type="match status" value="3"/>
</dbReference>
<organism evidence="2 3">
    <name type="scientific">Xaviernesmea oryzae</name>
    <dbReference type="NCBI Taxonomy" id="464029"/>
    <lineage>
        <taxon>Bacteria</taxon>
        <taxon>Pseudomonadati</taxon>
        <taxon>Pseudomonadota</taxon>
        <taxon>Alphaproteobacteria</taxon>
        <taxon>Hyphomicrobiales</taxon>
        <taxon>Rhizobiaceae</taxon>
        <taxon>Rhizobium/Agrobacterium group</taxon>
        <taxon>Xaviernesmea</taxon>
    </lineage>
</organism>
<dbReference type="InterPro" id="IPR010626">
    <property type="entry name" value="DUF1217"/>
</dbReference>
<keyword evidence="3" id="KW-1185">Reference proteome</keyword>
<dbReference type="AlphaFoldDB" id="A0A1X7D9A1"/>
<dbReference type="Pfam" id="PF06748">
    <property type="entry name" value="DUF1217"/>
    <property type="match status" value="2"/>
</dbReference>
<accession>A0A1X7D9A1</accession>
<dbReference type="InterPro" id="IPR023157">
    <property type="entry name" value="AGR-C-984p-like_sf"/>
</dbReference>
<dbReference type="SUPFAM" id="SSF158837">
    <property type="entry name" value="AGR C 984p-like"/>
    <property type="match status" value="5"/>
</dbReference>
<evidence type="ECO:0000313" key="3">
    <source>
        <dbReference type="Proteomes" id="UP000192903"/>
    </source>
</evidence>
<dbReference type="OrthoDB" id="7824597at2"/>
<dbReference type="EMBL" id="FXAF01000002">
    <property type="protein sequence ID" value="SMF10994.1"/>
    <property type="molecule type" value="Genomic_DNA"/>
</dbReference>
<dbReference type="Proteomes" id="UP000192903">
    <property type="component" value="Unassembled WGS sequence"/>
</dbReference>
<reference evidence="3" key="1">
    <citation type="submission" date="2017-04" db="EMBL/GenBank/DDBJ databases">
        <authorList>
            <person name="Varghese N."/>
            <person name="Submissions S."/>
        </authorList>
    </citation>
    <scope>NUCLEOTIDE SEQUENCE [LARGE SCALE GENOMIC DNA]</scope>
    <source>
        <strain evidence="3">B4P</strain>
    </source>
</reference>
<protein>
    <recommendedName>
        <fullName evidence="4">Flagellar protein</fullName>
    </recommendedName>
</protein>
<evidence type="ECO:0000256" key="1">
    <source>
        <dbReference type="SAM" id="Coils"/>
    </source>
</evidence>
<dbReference type="STRING" id="464029.SAMN02982989_5225"/>
<gene>
    <name evidence="2" type="ORF">SAMN02982989_5225</name>
</gene>
<evidence type="ECO:0008006" key="4">
    <source>
        <dbReference type="Google" id="ProtNLM"/>
    </source>
</evidence>
<dbReference type="RefSeq" id="WP_085420580.1">
    <property type="nucleotide sequence ID" value="NZ_FXAF01000002.1"/>
</dbReference>
<feature type="coiled-coil region" evidence="1">
    <location>
        <begin position="236"/>
        <end position="311"/>
    </location>
</feature>
<sequence>MVSTYLTFDLVNRDIAKSLGRVATQATVARDAEYYRQNIGKVRTIDEFVADYRLYSYAMTAYGLEEMIYAKAFIKKVLESDLSDANSYANRLTDDRYKNFAAAFNFGKTTSAQGIAQSEAQRDKLLGLYDQSISAFAEHTKEETRYYKAMVSQVKNVDQFLQNERLRNYMFESYGIDGKYFIYKDLRGALTSDLADPNSYYNLTWGNAATEAKATLAAAKSEDADLLERRNLDGSVTSLRATIASKETKIAALEAELADLRAQLEDGGDETELQELIDAKQEEMDALKENLETDRTNLESSQSRLDDLNARLVPLDRTDQRRAELKTLQTRLTAEITSNERFLALVEDFQFNADGSVPAGGAQTAEKLDKTVSAYLMKQPRLTQTQAEMIRDYAIQRLATATSIADLNLSQDKRLFDYIRSAFDLNESYIVPATIEQILVNSGDIVGKNLDARPQYKELYEAFNFNADGSVNGQAQTQQQSDRTARFYMSRYDDKQEEADQKAIRLYKTALSSVASLDDFLKTGNVYSLALRAVGIDPSEVSKFAIKKVLTSDLSDPKSYVNQLKDERFLVLAKAFNFTAKGGVTTPVLAQSSTAITQTARDYIVEKTRFLTKSEKEEARKQAEEESKYYTDRIARVETLSQFLADRKLVDIVLTANGFDPKAVNDEFLKKIFSSDLNDPKSFVNQQSDKRFAQMLGSFNFDGQGNISRDKATGAQNMGSVMATEQAYLNQVLETQQGEDNPGVRLALYFQRVAPTITDAYGILGDDALLEFFRVTFSLPSEFSSVNVDKQAKVVEKHINLKDLKDPAKLAKLVHRFTIMYDLEYGSSQPSAALLLGGGGGISADTLWALSQIRRG</sequence>
<name>A0A1X7D9A1_9HYPH</name>
<keyword evidence="1" id="KW-0175">Coiled coil</keyword>